<evidence type="ECO:0000313" key="1">
    <source>
        <dbReference type="EMBL" id="KLI64619.1"/>
    </source>
</evidence>
<proteinExistence type="predicted"/>
<dbReference type="AlphaFoldDB" id="A0A0H0XQJ5"/>
<evidence type="ECO:0008006" key="3">
    <source>
        <dbReference type="Google" id="ProtNLM"/>
    </source>
</evidence>
<evidence type="ECO:0000313" key="2">
    <source>
        <dbReference type="Proteomes" id="UP000053455"/>
    </source>
</evidence>
<gene>
    <name evidence="1" type="ORF">AAV99_03430</name>
</gene>
<name>A0A0H0XQJ5_9SPHN</name>
<dbReference type="PATRIC" id="fig|874156.12.peg.716"/>
<keyword evidence="2" id="KW-1185">Reference proteome</keyword>
<comment type="caution">
    <text evidence="1">The sequence shown here is derived from an EMBL/GenBank/DDBJ whole genome shotgun (WGS) entry which is preliminary data.</text>
</comment>
<protein>
    <recommendedName>
        <fullName evidence="3">Phytanoyl-CoA dioxygenase</fullName>
    </recommendedName>
</protein>
<organism evidence="1 2">
    <name type="scientific">Aurantiacibacter marinus</name>
    <dbReference type="NCBI Taxonomy" id="874156"/>
    <lineage>
        <taxon>Bacteria</taxon>
        <taxon>Pseudomonadati</taxon>
        <taxon>Pseudomonadota</taxon>
        <taxon>Alphaproteobacteria</taxon>
        <taxon>Sphingomonadales</taxon>
        <taxon>Erythrobacteraceae</taxon>
        <taxon>Aurantiacibacter</taxon>
    </lineage>
</organism>
<accession>A0A0H0XQJ5</accession>
<dbReference type="STRING" id="874156.GCA_001021555_00591"/>
<dbReference type="Proteomes" id="UP000053455">
    <property type="component" value="Unassembled WGS sequence"/>
</dbReference>
<dbReference type="EMBL" id="LBHU01000001">
    <property type="protein sequence ID" value="KLI64619.1"/>
    <property type="molecule type" value="Genomic_DNA"/>
</dbReference>
<sequence length="284" mass="31945">MSLLPRLGDPAYLDGHLIAVKVLRDLDRFDWYDSVFLRRFEAAKAFLALAAPEKLAYFVDGFSILKPSPDFTPAVIDDLLDDAGHAAVKMEMAGIAHDKLEKHEISSFGRYVVHDHAPFIDLQRKLLPLASRLAGRELETGYNFLSRYGNAGRCDPHMDQPISMYTLDYCISQTVDWPIHFSQIVEWPSAAGGPQSGADAIADPQIRFEPIALRPNKAVFFCGSSQWHYRDAMPDNGNCDLLFFHYFPAGCSMLVNPSGWIEHFDLPELQPLFDLLDGRLSQAR</sequence>
<reference evidence="1 2" key="1">
    <citation type="submission" date="2015-04" db="EMBL/GenBank/DDBJ databases">
        <title>The draft genome sequence of Erythrobacter marinus HWDM-33.</title>
        <authorList>
            <person name="Zhuang L."/>
            <person name="Liu Y."/>
            <person name="Shao Z."/>
        </authorList>
    </citation>
    <scope>NUCLEOTIDE SEQUENCE [LARGE SCALE GENOMIC DNA]</scope>
    <source>
        <strain evidence="1 2">HWDM-33</strain>
    </source>
</reference>